<dbReference type="Proteomes" id="UP000712600">
    <property type="component" value="Unassembled WGS sequence"/>
</dbReference>
<feature type="region of interest" description="Disordered" evidence="1">
    <location>
        <begin position="92"/>
        <end position="118"/>
    </location>
</feature>
<accession>A0A8S9N509</accession>
<feature type="compositionally biased region" description="Basic and acidic residues" evidence="1">
    <location>
        <begin position="94"/>
        <end position="111"/>
    </location>
</feature>
<protein>
    <submittedName>
        <fullName evidence="2">Uncharacterized protein</fullName>
    </submittedName>
</protein>
<evidence type="ECO:0000313" key="2">
    <source>
        <dbReference type="EMBL" id="KAF3490373.1"/>
    </source>
</evidence>
<gene>
    <name evidence="2" type="ORF">F2Q69_00053631</name>
</gene>
<evidence type="ECO:0000313" key="3">
    <source>
        <dbReference type="Proteomes" id="UP000712600"/>
    </source>
</evidence>
<proteinExistence type="predicted"/>
<comment type="caution">
    <text evidence="2">The sequence shown here is derived from an EMBL/GenBank/DDBJ whole genome shotgun (WGS) entry which is preliminary data.</text>
</comment>
<dbReference type="EMBL" id="QGKX02002183">
    <property type="protein sequence ID" value="KAF3490373.1"/>
    <property type="molecule type" value="Genomic_DNA"/>
</dbReference>
<reference evidence="2" key="1">
    <citation type="submission" date="2019-12" db="EMBL/GenBank/DDBJ databases">
        <title>Genome sequencing and annotation of Brassica cretica.</title>
        <authorList>
            <person name="Studholme D.J."/>
            <person name="Sarris P."/>
        </authorList>
    </citation>
    <scope>NUCLEOTIDE SEQUENCE</scope>
    <source>
        <strain evidence="2">PFS-109/04</strain>
        <tissue evidence="2">Leaf</tissue>
    </source>
</reference>
<organism evidence="2 3">
    <name type="scientific">Brassica cretica</name>
    <name type="common">Mustard</name>
    <dbReference type="NCBI Taxonomy" id="69181"/>
    <lineage>
        <taxon>Eukaryota</taxon>
        <taxon>Viridiplantae</taxon>
        <taxon>Streptophyta</taxon>
        <taxon>Embryophyta</taxon>
        <taxon>Tracheophyta</taxon>
        <taxon>Spermatophyta</taxon>
        <taxon>Magnoliopsida</taxon>
        <taxon>eudicotyledons</taxon>
        <taxon>Gunneridae</taxon>
        <taxon>Pentapetalae</taxon>
        <taxon>rosids</taxon>
        <taxon>malvids</taxon>
        <taxon>Brassicales</taxon>
        <taxon>Brassicaceae</taxon>
        <taxon>Brassiceae</taxon>
        <taxon>Brassica</taxon>
    </lineage>
</organism>
<dbReference type="AlphaFoldDB" id="A0A8S9N509"/>
<name>A0A8S9N509_BRACR</name>
<sequence>MAVFGGANLGSVSFSSHLLNQHSCFLSCPLKLLPSSSSSSSNRTSLLCVVKSFSGSVTAGTDTRKRVLWLDSLNQPQKTKLTIAMDLKRSHRLARTDARASGRRRGSETHRGKGSITP</sequence>
<evidence type="ECO:0000256" key="1">
    <source>
        <dbReference type="SAM" id="MobiDB-lite"/>
    </source>
</evidence>